<dbReference type="STRING" id="50376.A0A517LHS2"/>
<keyword evidence="6 7" id="KW-0472">Membrane</keyword>
<feature type="transmembrane region" description="Helical" evidence="7">
    <location>
        <begin position="60"/>
        <end position="81"/>
    </location>
</feature>
<feature type="transmembrane region" description="Helical" evidence="7">
    <location>
        <begin position="198"/>
        <end position="217"/>
    </location>
</feature>
<organism evidence="10 11">
    <name type="scientific">Venturia effusa</name>
    <dbReference type="NCBI Taxonomy" id="50376"/>
    <lineage>
        <taxon>Eukaryota</taxon>
        <taxon>Fungi</taxon>
        <taxon>Dikarya</taxon>
        <taxon>Ascomycota</taxon>
        <taxon>Pezizomycotina</taxon>
        <taxon>Dothideomycetes</taxon>
        <taxon>Pleosporomycetidae</taxon>
        <taxon>Venturiales</taxon>
        <taxon>Venturiaceae</taxon>
        <taxon>Venturia</taxon>
    </lineage>
</organism>
<dbReference type="InterPro" id="IPR006593">
    <property type="entry name" value="Cyt_b561/ferric_Rdtase_TM"/>
</dbReference>
<evidence type="ECO:0000313" key="11">
    <source>
        <dbReference type="Proteomes" id="UP000316270"/>
    </source>
</evidence>
<keyword evidence="5 7" id="KW-1133">Transmembrane helix</keyword>
<evidence type="ECO:0000256" key="2">
    <source>
        <dbReference type="ARBA" id="ARBA00022448"/>
    </source>
</evidence>
<dbReference type="GO" id="GO:0016020">
    <property type="term" value="C:membrane"/>
    <property type="evidence" value="ECO:0007669"/>
    <property type="project" value="UniProtKB-SubCell"/>
</dbReference>
<dbReference type="Gene3D" id="1.20.120.1770">
    <property type="match status" value="1"/>
</dbReference>
<dbReference type="CDD" id="cd08760">
    <property type="entry name" value="Cyt_b561_FRRS1_like"/>
    <property type="match status" value="1"/>
</dbReference>
<accession>A0A517LHS2</accession>
<evidence type="ECO:0000256" key="1">
    <source>
        <dbReference type="ARBA" id="ARBA00004370"/>
    </source>
</evidence>
<proteinExistence type="predicted"/>
<feature type="domain" description="Cytochrome b561" evidence="9">
    <location>
        <begin position="61"/>
        <end position="187"/>
    </location>
</feature>
<evidence type="ECO:0000256" key="3">
    <source>
        <dbReference type="ARBA" id="ARBA00022692"/>
    </source>
</evidence>
<dbReference type="PANTHER" id="PTHR47797">
    <property type="entry name" value="DEHYDROGENASE, PUTATIVE (AFU_ORTHOLOGUE AFUA_8G05805)-RELATED"/>
    <property type="match status" value="1"/>
</dbReference>
<feature type="chain" id="PRO_5022242640" description="Cytochrome b561 domain-containing protein" evidence="8">
    <location>
        <begin position="20"/>
        <end position="234"/>
    </location>
</feature>
<dbReference type="PANTHER" id="PTHR47797:SF1">
    <property type="entry name" value="CYTOCHROME B561 DOMAIN-CONTAINING PROTEIN-RELATED"/>
    <property type="match status" value="1"/>
</dbReference>
<name>A0A517LHS2_9PEZI</name>
<feature type="signal peptide" evidence="8">
    <location>
        <begin position="1"/>
        <end position="19"/>
    </location>
</feature>
<protein>
    <recommendedName>
        <fullName evidence="9">Cytochrome b561 domain-containing protein</fullName>
    </recommendedName>
</protein>
<evidence type="ECO:0000256" key="5">
    <source>
        <dbReference type="ARBA" id="ARBA00022989"/>
    </source>
</evidence>
<dbReference type="SMART" id="SM00665">
    <property type="entry name" value="B561"/>
    <property type="match status" value="1"/>
</dbReference>
<keyword evidence="8" id="KW-0732">Signal</keyword>
<dbReference type="Proteomes" id="UP000316270">
    <property type="component" value="Chromosome 12"/>
</dbReference>
<keyword evidence="11" id="KW-1185">Reference proteome</keyword>
<evidence type="ECO:0000256" key="8">
    <source>
        <dbReference type="SAM" id="SignalP"/>
    </source>
</evidence>
<dbReference type="AlphaFoldDB" id="A0A517LHS2"/>
<keyword evidence="4" id="KW-0249">Electron transport</keyword>
<keyword evidence="2" id="KW-0813">Transport</keyword>
<keyword evidence="3 7" id="KW-0812">Transmembrane</keyword>
<evidence type="ECO:0000256" key="4">
    <source>
        <dbReference type="ARBA" id="ARBA00022982"/>
    </source>
</evidence>
<evidence type="ECO:0000256" key="6">
    <source>
        <dbReference type="ARBA" id="ARBA00023136"/>
    </source>
</evidence>
<comment type="subcellular location">
    <subcellularLocation>
        <location evidence="1">Membrane</location>
    </subcellularLocation>
</comment>
<dbReference type="OrthoDB" id="19261at2759"/>
<feature type="transmembrane region" description="Helical" evidence="7">
    <location>
        <begin position="88"/>
        <end position="111"/>
    </location>
</feature>
<dbReference type="EMBL" id="CP042196">
    <property type="protein sequence ID" value="QDS75177.1"/>
    <property type="molecule type" value="Genomic_DNA"/>
</dbReference>
<sequence>MNQHNLATILLLICEGVLGHEAHEISSRDSPGALAVAFHPGLDRRAPPRLNRKLFKSVKLTHGVMAAMAFAAFFPLGAIAIRTFPGRLALVAHLGLQFLAYAFFTAAVGMGMWMSQTLEPFGADFWNHHHVIIGLTVFGLLAVQAVLGILHHLMYRRKGRRQIWSYAHIWTGRSLITLGIINGGLGMEMAHVSRPGKIAYGVCAGLIWIVWMFTAVASEFRTSGRADNQPRSEK</sequence>
<evidence type="ECO:0000256" key="7">
    <source>
        <dbReference type="SAM" id="Phobius"/>
    </source>
</evidence>
<evidence type="ECO:0000313" key="10">
    <source>
        <dbReference type="EMBL" id="QDS75177.1"/>
    </source>
</evidence>
<evidence type="ECO:0000259" key="9">
    <source>
        <dbReference type="SMART" id="SM00665"/>
    </source>
</evidence>
<reference evidence="10 11" key="1">
    <citation type="submission" date="2019-07" db="EMBL/GenBank/DDBJ databases">
        <title>Finished genome of Venturia effusa.</title>
        <authorList>
            <person name="Young C.A."/>
            <person name="Cox M.P."/>
            <person name="Ganley A.R.D."/>
            <person name="David W.J."/>
        </authorList>
    </citation>
    <scope>NUCLEOTIDE SEQUENCE [LARGE SCALE GENOMIC DNA]</scope>
    <source>
        <strain evidence="11">albino</strain>
    </source>
</reference>
<feature type="transmembrane region" description="Helical" evidence="7">
    <location>
        <begin position="163"/>
        <end position="186"/>
    </location>
</feature>
<gene>
    <name evidence="10" type="ORF">FKW77_008449</name>
</gene>
<feature type="transmembrane region" description="Helical" evidence="7">
    <location>
        <begin position="131"/>
        <end position="151"/>
    </location>
</feature>